<reference evidence="1" key="1">
    <citation type="submission" date="2021-01" db="UniProtKB">
        <authorList>
            <consortium name="EnsemblMetazoa"/>
        </authorList>
    </citation>
    <scope>IDENTIFICATION</scope>
</reference>
<dbReference type="AlphaFoldDB" id="A0A7M6DNA7"/>
<dbReference type="EnsemblMetazoa" id="CLYHEMT017674.1">
    <property type="protein sequence ID" value="CLYHEMP017674.1"/>
    <property type="gene ID" value="CLYHEMG017674"/>
</dbReference>
<protein>
    <submittedName>
        <fullName evidence="1">Uncharacterized protein</fullName>
    </submittedName>
</protein>
<organism evidence="1 2">
    <name type="scientific">Clytia hemisphaerica</name>
    <dbReference type="NCBI Taxonomy" id="252671"/>
    <lineage>
        <taxon>Eukaryota</taxon>
        <taxon>Metazoa</taxon>
        <taxon>Cnidaria</taxon>
        <taxon>Hydrozoa</taxon>
        <taxon>Hydroidolina</taxon>
        <taxon>Leptothecata</taxon>
        <taxon>Obeliida</taxon>
        <taxon>Clytiidae</taxon>
        <taxon>Clytia</taxon>
    </lineage>
</organism>
<accession>A0A7M6DNA7</accession>
<dbReference type="OrthoDB" id="6019032at2759"/>
<evidence type="ECO:0000313" key="2">
    <source>
        <dbReference type="Proteomes" id="UP000594262"/>
    </source>
</evidence>
<name>A0A7M6DNA7_9CNID</name>
<dbReference type="GeneID" id="136806585"/>
<dbReference type="Proteomes" id="UP000594262">
    <property type="component" value="Unplaced"/>
</dbReference>
<proteinExistence type="predicted"/>
<sequence length="166" mass="18565">MLSSKVLIISAITGTHGPDQAEQVNIVLRHLTARGNDVILYDFSAANNEQYDIEMLKKQLNTSGMVESVDAIVLITDEYCAYLTQVLQGLFKVNSKKLKRSSNVWFHNGVCCTILGGSVKKSRVAKQLWEVFSEQNELDLTDIFPYGSPRSYVLDYTKETAQPTVV</sequence>
<keyword evidence="2" id="KW-1185">Reference proteome</keyword>
<evidence type="ECO:0000313" key="1">
    <source>
        <dbReference type="EnsemblMetazoa" id="CLYHEMP017674.1"/>
    </source>
</evidence>
<dbReference type="RefSeq" id="XP_066919276.1">
    <property type="nucleotide sequence ID" value="XM_067063175.1"/>
</dbReference>